<protein>
    <recommendedName>
        <fullName evidence="8">Ubiquinone biosynthesis protein</fullName>
    </recommendedName>
</protein>
<dbReference type="RefSeq" id="XP_044715484.1">
    <property type="nucleotide sequence ID" value="XM_044869533.1"/>
</dbReference>
<name>A0A9P8MMP6_9HYPO</name>
<accession>A0A9P8MMP6</accession>
<dbReference type="GO" id="GO:0006744">
    <property type="term" value="P:ubiquinone biosynthetic process"/>
    <property type="evidence" value="ECO:0007669"/>
    <property type="project" value="UniProtKB-UniRule"/>
</dbReference>
<comment type="subcellular location">
    <subcellularLocation>
        <location evidence="1 8">Mitochondrion</location>
    </subcellularLocation>
</comment>
<gene>
    <name evidence="10" type="ORF">HRG_11063</name>
</gene>
<comment type="function">
    <text evidence="8">Membrane-associated protein that warps the membrane surface to access and bind aromatic isoprenes with high specificity, including ubiquinone (CoQ) isoprene intermediates and presents them directly to Coq7, therefore facilitating the Coq7-mediated hydroxylase step. Participates in the biosynthesis of coenzyme Q, also named ubiquinone, an essential lipid-soluble electron transporter for aerobic cellular respiration.</text>
</comment>
<evidence type="ECO:0000256" key="6">
    <source>
        <dbReference type="ARBA" id="ARBA00023121"/>
    </source>
</evidence>
<dbReference type="Proteomes" id="UP000824596">
    <property type="component" value="Unassembled WGS sequence"/>
</dbReference>
<keyword evidence="11" id="KW-1185">Reference proteome</keyword>
<dbReference type="InterPro" id="IPR013718">
    <property type="entry name" value="COQ9_C"/>
</dbReference>
<sequence length="256" mass="27999">MPPYPRQALVSSLALALRGPCLTRSCSQSFHSFHHPPSDGPFGAVEDAILAAAYRHVPEHGFSRRALGLGARDAGFLDISPSILPEGSFSLIRYHLVTRRRDLSRQDPAAGAASQDPAASGVAEKVTQLTWARLRANEAVIHQWQQALAIMAQPSYLPASLKELALLSDEIWFLAGDRAVDPSWYSKRASLSMIYSSAELLMTNDRSPGYAETRDFLHRRLAETRTAGSYVESLGQWAGFTVNASLNLLRSKGVPI</sequence>
<reference evidence="10" key="1">
    <citation type="submission" date="2021-09" db="EMBL/GenBank/DDBJ databases">
        <title>A high-quality genome of the endoparasitic fungus Hirsutella rhossiliensis with a comparison of Hirsutella genomes reveals transposable elements contributing to genome size variation.</title>
        <authorList>
            <person name="Lin R."/>
            <person name="Jiao Y."/>
            <person name="Sun X."/>
            <person name="Ling J."/>
            <person name="Xie B."/>
            <person name="Cheng X."/>
        </authorList>
    </citation>
    <scope>NUCLEOTIDE SEQUENCE</scope>
    <source>
        <strain evidence="10">HR02</strain>
    </source>
</reference>
<evidence type="ECO:0000256" key="5">
    <source>
        <dbReference type="ARBA" id="ARBA00022946"/>
    </source>
</evidence>
<evidence type="ECO:0000256" key="1">
    <source>
        <dbReference type="ARBA" id="ARBA00004173"/>
    </source>
</evidence>
<dbReference type="PANTHER" id="PTHR21427:SF19">
    <property type="entry name" value="UBIQUINONE BIOSYNTHESIS PROTEIN COQ9, MITOCHONDRIAL"/>
    <property type="match status" value="1"/>
</dbReference>
<keyword evidence="4 8" id="KW-0831">Ubiquinone biosynthesis</keyword>
<dbReference type="FunFam" id="1.10.357.10:FF:000004">
    <property type="entry name" value="Ubiquinone biosynthesis protein COQ9, mitochondrial"/>
    <property type="match status" value="1"/>
</dbReference>
<feature type="domain" description="COQ9 C-terminal" evidence="9">
    <location>
        <begin position="158"/>
        <end position="226"/>
    </location>
</feature>
<dbReference type="GO" id="GO:0008289">
    <property type="term" value="F:lipid binding"/>
    <property type="evidence" value="ECO:0007669"/>
    <property type="project" value="UniProtKB-UniRule"/>
</dbReference>
<dbReference type="Pfam" id="PF08511">
    <property type="entry name" value="COQ9"/>
    <property type="match status" value="1"/>
</dbReference>
<keyword evidence="7 8" id="KW-0496">Mitochondrion</keyword>
<dbReference type="GO" id="GO:0005743">
    <property type="term" value="C:mitochondrial inner membrane"/>
    <property type="evidence" value="ECO:0007669"/>
    <property type="project" value="TreeGrafter"/>
</dbReference>
<evidence type="ECO:0000256" key="8">
    <source>
        <dbReference type="RuleBase" id="RU366063"/>
    </source>
</evidence>
<keyword evidence="6 8" id="KW-0446">Lipid-binding</keyword>
<dbReference type="EMBL" id="JAIZPD010000018">
    <property type="protein sequence ID" value="KAH0957970.1"/>
    <property type="molecule type" value="Genomic_DNA"/>
</dbReference>
<organism evidence="10 11">
    <name type="scientific">Hirsutella rhossiliensis</name>
    <dbReference type="NCBI Taxonomy" id="111463"/>
    <lineage>
        <taxon>Eukaryota</taxon>
        <taxon>Fungi</taxon>
        <taxon>Dikarya</taxon>
        <taxon>Ascomycota</taxon>
        <taxon>Pezizomycotina</taxon>
        <taxon>Sordariomycetes</taxon>
        <taxon>Hypocreomycetidae</taxon>
        <taxon>Hypocreales</taxon>
        <taxon>Ophiocordycipitaceae</taxon>
        <taxon>Hirsutella</taxon>
    </lineage>
</organism>
<proteinExistence type="inferred from homology"/>
<evidence type="ECO:0000256" key="3">
    <source>
        <dbReference type="ARBA" id="ARBA00010766"/>
    </source>
</evidence>
<dbReference type="OrthoDB" id="619536at2759"/>
<dbReference type="NCBIfam" id="TIGR02396">
    <property type="entry name" value="diverge_rpsU"/>
    <property type="match status" value="1"/>
</dbReference>
<dbReference type="GeneID" id="68360191"/>
<dbReference type="PANTHER" id="PTHR21427">
    <property type="entry name" value="UBIQUINONE BIOSYNTHESIS PROTEIN COQ9, MITOCHONDRIAL"/>
    <property type="match status" value="1"/>
</dbReference>
<dbReference type="Gene3D" id="1.10.357.10">
    <property type="entry name" value="Tetracycline Repressor, domain 2"/>
    <property type="match status" value="1"/>
</dbReference>
<keyword evidence="5" id="KW-0809">Transit peptide</keyword>
<evidence type="ECO:0000313" key="10">
    <source>
        <dbReference type="EMBL" id="KAH0957970.1"/>
    </source>
</evidence>
<evidence type="ECO:0000259" key="9">
    <source>
        <dbReference type="Pfam" id="PF08511"/>
    </source>
</evidence>
<dbReference type="InterPro" id="IPR012762">
    <property type="entry name" value="Ubiq_biosynth_COQ9"/>
</dbReference>
<comment type="pathway">
    <text evidence="2 8">Cofactor biosynthesis; ubiquinone biosynthesis.</text>
</comment>
<evidence type="ECO:0000256" key="7">
    <source>
        <dbReference type="ARBA" id="ARBA00023128"/>
    </source>
</evidence>
<evidence type="ECO:0000256" key="4">
    <source>
        <dbReference type="ARBA" id="ARBA00022688"/>
    </source>
</evidence>
<evidence type="ECO:0000256" key="2">
    <source>
        <dbReference type="ARBA" id="ARBA00004749"/>
    </source>
</evidence>
<evidence type="ECO:0000313" key="11">
    <source>
        <dbReference type="Proteomes" id="UP000824596"/>
    </source>
</evidence>
<comment type="caution">
    <text evidence="10">The sequence shown here is derived from an EMBL/GenBank/DDBJ whole genome shotgun (WGS) entry which is preliminary data.</text>
</comment>
<comment type="similarity">
    <text evidence="3 8">Belongs to the COQ9 family.</text>
</comment>
<dbReference type="AlphaFoldDB" id="A0A9P8MMP6"/>